<evidence type="ECO:0000313" key="2">
    <source>
        <dbReference type="Proteomes" id="UP000560081"/>
    </source>
</evidence>
<gene>
    <name evidence="1" type="ORF">BJ976_002354</name>
</gene>
<dbReference type="AlphaFoldDB" id="A0A4Y8WVY8"/>
<name>A0A4Y8WVY8_9MICC</name>
<dbReference type="RefSeq" id="WP_135030759.1">
    <property type="nucleotide sequence ID" value="NZ_BMLA01000013.1"/>
</dbReference>
<dbReference type="Proteomes" id="UP000560081">
    <property type="component" value="Unassembled WGS sequence"/>
</dbReference>
<accession>A0A4Y8WVY8</accession>
<evidence type="ECO:0000313" key="1">
    <source>
        <dbReference type="EMBL" id="MBB4883946.1"/>
    </source>
</evidence>
<protein>
    <submittedName>
        <fullName evidence="1">Uncharacterized protein</fullName>
    </submittedName>
</protein>
<dbReference type="EMBL" id="JACHMC010000002">
    <property type="protein sequence ID" value="MBB4883946.1"/>
    <property type="molecule type" value="Genomic_DNA"/>
</dbReference>
<reference evidence="1 2" key="1">
    <citation type="submission" date="2020-08" db="EMBL/GenBank/DDBJ databases">
        <title>Sequencing the genomes of 1000 actinobacteria strains.</title>
        <authorList>
            <person name="Klenk H.-P."/>
        </authorList>
    </citation>
    <scope>NUCLEOTIDE SEQUENCE [LARGE SCALE GENOMIC DNA]</scope>
    <source>
        <strain evidence="1 2">DSM 19079</strain>
    </source>
</reference>
<comment type="caution">
    <text evidence="1">The sequence shown here is derived from an EMBL/GenBank/DDBJ whole genome shotgun (WGS) entry which is preliminary data.</text>
</comment>
<proteinExistence type="predicted"/>
<keyword evidence="2" id="KW-1185">Reference proteome</keyword>
<sequence>MTDTDKTDDQDTELLASVMVHVPGRGLVVMSQEKLVEGMARLQLQETHMAPCFIIRGADQGKGWIHFYSAVVGQDVTETLPNEGTVTVPLSFKIQGGGALVIEHQDDGFVRAYGPGTWERIYRFNEDFMEMEGEDSPSGE</sequence>
<organism evidence="1 2">
    <name type="scientific">Micrococcus flavus</name>
    <dbReference type="NCBI Taxonomy" id="384602"/>
    <lineage>
        <taxon>Bacteria</taxon>
        <taxon>Bacillati</taxon>
        <taxon>Actinomycetota</taxon>
        <taxon>Actinomycetes</taxon>
        <taxon>Micrococcales</taxon>
        <taxon>Micrococcaceae</taxon>
        <taxon>Micrococcus</taxon>
    </lineage>
</organism>